<feature type="binding site" evidence="8">
    <location>
        <position position="12"/>
    </location>
    <ligand>
        <name>Zn(2+)</name>
        <dbReference type="ChEBI" id="CHEBI:29105"/>
    </ligand>
</feature>
<dbReference type="EMBL" id="GIFK01005821">
    <property type="protein sequence ID" value="NBJ63524.1"/>
    <property type="molecule type" value="Transcribed_RNA"/>
</dbReference>
<reference evidence="11" key="1">
    <citation type="submission" date="2019-10" db="EMBL/GenBank/DDBJ databases">
        <title>Short sand fly seasons in Tbilisi, Georgia, hinder development of host immunity to saliva of the visceral leishmaniasis vector Phlebotomus kandelakii.</title>
        <authorList>
            <person name="Oliveira F."/>
            <person name="Giorgobiani E."/>
            <person name="Guimaraes-Costa A.B."/>
            <person name="Abdeladhim M."/>
            <person name="Oristian J."/>
            <person name="Tskhvaradze L."/>
            <person name="Tsertsvadze N."/>
            <person name="Zakalashvili M."/>
            <person name="Valenzuela J.G."/>
            <person name="Kamhawi S."/>
        </authorList>
    </citation>
    <scope>NUCLEOTIDE SEQUENCE</scope>
    <source>
        <strain evidence="11">Wild-capture in Tbilisi</strain>
        <tissue evidence="11">Salivary glands</tissue>
    </source>
</reference>
<dbReference type="PROSITE" id="PS50157">
    <property type="entry name" value="ZINC_FINGER_C2H2_2"/>
    <property type="match status" value="8"/>
</dbReference>
<keyword evidence="4 7" id="KW-0863">Zinc-finger</keyword>
<dbReference type="Gene3D" id="3.30.160.60">
    <property type="entry name" value="Classic Zinc Finger"/>
    <property type="match status" value="6"/>
</dbReference>
<evidence type="ECO:0000256" key="4">
    <source>
        <dbReference type="ARBA" id="ARBA00022771"/>
    </source>
</evidence>
<dbReference type="InterPro" id="IPR036236">
    <property type="entry name" value="Znf_C2H2_sf"/>
</dbReference>
<dbReference type="SUPFAM" id="SSF57716">
    <property type="entry name" value="Glucocorticoid receptor-like (DNA-binding domain)"/>
    <property type="match status" value="1"/>
</dbReference>
<name>A0A6B2EJJ3_9DIPT</name>
<feature type="domain" description="C2H2-type" evidence="9">
    <location>
        <begin position="232"/>
        <end position="259"/>
    </location>
</feature>
<dbReference type="FunFam" id="3.30.160.60:FF:000176">
    <property type="entry name" value="zinc finger protein 70"/>
    <property type="match status" value="1"/>
</dbReference>
<dbReference type="GO" id="GO:0008270">
    <property type="term" value="F:zinc ion binding"/>
    <property type="evidence" value="ECO:0007669"/>
    <property type="project" value="UniProtKB-UniRule"/>
</dbReference>
<keyword evidence="2 8" id="KW-0479">Metal-binding</keyword>
<feature type="domain" description="C2H2-type" evidence="9">
    <location>
        <begin position="292"/>
        <end position="319"/>
    </location>
</feature>
<dbReference type="AlphaFoldDB" id="A0A6B2EJJ3"/>
<dbReference type="Gene3D" id="3.40.1800.20">
    <property type="match status" value="1"/>
</dbReference>
<evidence type="ECO:0000256" key="7">
    <source>
        <dbReference type="PROSITE-ProRule" id="PRU00042"/>
    </source>
</evidence>
<keyword evidence="3" id="KW-0677">Repeat</keyword>
<dbReference type="GO" id="GO:0003700">
    <property type="term" value="F:DNA-binding transcription factor activity"/>
    <property type="evidence" value="ECO:0007669"/>
    <property type="project" value="TreeGrafter"/>
</dbReference>
<evidence type="ECO:0000259" key="9">
    <source>
        <dbReference type="PROSITE" id="PS50157"/>
    </source>
</evidence>
<dbReference type="GO" id="GO:0006357">
    <property type="term" value="P:regulation of transcription by RNA polymerase II"/>
    <property type="evidence" value="ECO:0007669"/>
    <property type="project" value="TreeGrafter"/>
</dbReference>
<evidence type="ECO:0000256" key="6">
    <source>
        <dbReference type="ARBA" id="ARBA00023242"/>
    </source>
</evidence>
<feature type="domain" description="ZAD" evidence="10">
    <location>
        <begin position="7"/>
        <end position="82"/>
    </location>
</feature>
<dbReference type="InterPro" id="IPR012934">
    <property type="entry name" value="Znf_AD"/>
</dbReference>
<dbReference type="Pfam" id="PF13912">
    <property type="entry name" value="zf-C2H2_6"/>
    <property type="match status" value="2"/>
</dbReference>
<feature type="domain" description="C2H2-type" evidence="9">
    <location>
        <begin position="375"/>
        <end position="402"/>
    </location>
</feature>
<feature type="domain" description="C2H2-type" evidence="9">
    <location>
        <begin position="320"/>
        <end position="342"/>
    </location>
</feature>
<dbReference type="PROSITE" id="PS00028">
    <property type="entry name" value="ZINC_FINGER_C2H2_1"/>
    <property type="match status" value="7"/>
</dbReference>
<dbReference type="Pfam" id="PF07776">
    <property type="entry name" value="zf-AD"/>
    <property type="match status" value="1"/>
</dbReference>
<keyword evidence="5 8" id="KW-0862">Zinc</keyword>
<dbReference type="PANTHER" id="PTHR24390:SF226">
    <property type="entry name" value="GH10523P-RELATED"/>
    <property type="match status" value="1"/>
</dbReference>
<dbReference type="SMART" id="SM00868">
    <property type="entry name" value="zf-AD"/>
    <property type="match status" value="1"/>
</dbReference>
<keyword evidence="6" id="KW-0539">Nucleus</keyword>
<dbReference type="Pfam" id="PF00096">
    <property type="entry name" value="zf-C2H2"/>
    <property type="match status" value="3"/>
</dbReference>
<proteinExistence type="predicted"/>
<dbReference type="GO" id="GO:0005634">
    <property type="term" value="C:nucleus"/>
    <property type="evidence" value="ECO:0007669"/>
    <property type="project" value="UniProtKB-SubCell"/>
</dbReference>
<dbReference type="SUPFAM" id="SSF57667">
    <property type="entry name" value="beta-beta-alpha zinc fingers"/>
    <property type="match status" value="4"/>
</dbReference>
<dbReference type="PANTHER" id="PTHR24390">
    <property type="entry name" value="ZINC FINGER PROTEIN"/>
    <property type="match status" value="1"/>
</dbReference>
<protein>
    <submittedName>
        <fullName evidence="11">Putative zn finger</fullName>
    </submittedName>
</protein>
<feature type="domain" description="C2H2-type" evidence="9">
    <location>
        <begin position="403"/>
        <end position="431"/>
    </location>
</feature>
<evidence type="ECO:0000256" key="5">
    <source>
        <dbReference type="ARBA" id="ARBA00022833"/>
    </source>
</evidence>
<dbReference type="InterPro" id="IPR013087">
    <property type="entry name" value="Znf_C2H2_type"/>
</dbReference>
<dbReference type="SMART" id="SM00355">
    <property type="entry name" value="ZnF_C2H2"/>
    <property type="match status" value="8"/>
</dbReference>
<evidence type="ECO:0000259" key="10">
    <source>
        <dbReference type="PROSITE" id="PS51915"/>
    </source>
</evidence>
<organism evidence="11">
    <name type="scientific">Phlebotomus kandelakii</name>
    <dbReference type="NCBI Taxonomy" id="1109342"/>
    <lineage>
        <taxon>Eukaryota</taxon>
        <taxon>Metazoa</taxon>
        <taxon>Ecdysozoa</taxon>
        <taxon>Arthropoda</taxon>
        <taxon>Hexapoda</taxon>
        <taxon>Insecta</taxon>
        <taxon>Pterygota</taxon>
        <taxon>Neoptera</taxon>
        <taxon>Endopterygota</taxon>
        <taxon>Diptera</taxon>
        <taxon>Nematocera</taxon>
        <taxon>Psychodoidea</taxon>
        <taxon>Psychodidae</taxon>
        <taxon>Phlebotomus</taxon>
        <taxon>Larroussius</taxon>
    </lineage>
</organism>
<feature type="binding site" evidence="8">
    <location>
        <position position="9"/>
    </location>
    <ligand>
        <name>Zn(2+)</name>
        <dbReference type="ChEBI" id="CHEBI:29105"/>
    </ligand>
</feature>
<sequence>MLGNWRNWCRLCAKIDSKNAEVVHKMESITDLLQIVNKYFIISLSPFEGNNTSVCTECSSFLIKLDSFKERCLSADRMFSELLLQENISDSDLHSIRFKYGIDNDEIKYSTLLPENQNEKPSSDHNDHILDPLESEIEIKPSIKEELAQKENIPFPKKRKKRKIMAMKIETPERLSNFEKKQKHKRKSSNNKDTDYICAICSKRYVVKHWLELHIREKHLNQAPEKGKEKRFVCSKCPKRFVDKTRLKCHEITHIPKTERCIIPCPQCDRKLSSKNSLRIHLRNIHIGEKSFICEECGKAFVSAGALKEHKISHSEDRSFQCSICSKKFKNQPQLNRHEDRHKDSVYECPHCDVKRNTKASIKLHMVIHSDVKKYKCNYCGVEFKRVKSLKGHLILHAGLRPYGCQFCDRTFANASNCLKHKKNSHPAELATLKASGAPTKVTVLPKLEHLQPKISGAKPLLPTGKLFENGNK</sequence>
<feature type="domain" description="C2H2-type" evidence="9">
    <location>
        <begin position="196"/>
        <end position="224"/>
    </location>
</feature>
<feature type="binding site" evidence="8">
    <location>
        <position position="55"/>
    </location>
    <ligand>
        <name>Zn(2+)</name>
        <dbReference type="ChEBI" id="CHEBI:29105"/>
    </ligand>
</feature>
<dbReference type="GO" id="GO:0000978">
    <property type="term" value="F:RNA polymerase II cis-regulatory region sequence-specific DNA binding"/>
    <property type="evidence" value="ECO:0007669"/>
    <property type="project" value="TreeGrafter"/>
</dbReference>
<accession>A0A6B2EJJ3</accession>
<evidence type="ECO:0000256" key="8">
    <source>
        <dbReference type="PROSITE-ProRule" id="PRU01263"/>
    </source>
</evidence>
<evidence type="ECO:0000256" key="2">
    <source>
        <dbReference type="ARBA" id="ARBA00022723"/>
    </source>
</evidence>
<evidence type="ECO:0000313" key="11">
    <source>
        <dbReference type="EMBL" id="NBJ63524.1"/>
    </source>
</evidence>
<feature type="domain" description="C2H2-type" evidence="9">
    <location>
        <begin position="263"/>
        <end position="291"/>
    </location>
</feature>
<feature type="binding site" evidence="8">
    <location>
        <position position="58"/>
    </location>
    <ligand>
        <name>Zn(2+)</name>
        <dbReference type="ChEBI" id="CHEBI:29105"/>
    </ligand>
</feature>
<evidence type="ECO:0000256" key="3">
    <source>
        <dbReference type="ARBA" id="ARBA00022737"/>
    </source>
</evidence>
<comment type="subcellular location">
    <subcellularLocation>
        <location evidence="1">Nucleus</location>
    </subcellularLocation>
</comment>
<dbReference type="PROSITE" id="PS51915">
    <property type="entry name" value="ZAD"/>
    <property type="match status" value="1"/>
</dbReference>
<evidence type="ECO:0000256" key="1">
    <source>
        <dbReference type="ARBA" id="ARBA00004123"/>
    </source>
</evidence>
<feature type="domain" description="C2H2-type" evidence="9">
    <location>
        <begin position="347"/>
        <end position="374"/>
    </location>
</feature>